<dbReference type="Gramene" id="OMO57330">
    <property type="protein sequence ID" value="OMO57330"/>
    <property type="gene ID" value="CCACVL1_25829"/>
</dbReference>
<dbReference type="Proteomes" id="UP000188268">
    <property type="component" value="Unassembled WGS sequence"/>
</dbReference>
<evidence type="ECO:0000313" key="2">
    <source>
        <dbReference type="Proteomes" id="UP000188268"/>
    </source>
</evidence>
<dbReference type="EMBL" id="AWWV01014382">
    <property type="protein sequence ID" value="OMO57330.1"/>
    <property type="molecule type" value="Genomic_DNA"/>
</dbReference>
<name>A0A1R3GH36_COCAP</name>
<accession>A0A1R3GH36</accession>
<sequence length="24" mass="2727">MIEIKKQYATFDEKVIGIVPLTSC</sequence>
<keyword evidence="2" id="KW-1185">Reference proteome</keyword>
<gene>
    <name evidence="1" type="ORF">CCACVL1_25829</name>
</gene>
<dbReference type="AlphaFoldDB" id="A0A1R3GH36"/>
<organism evidence="1 2">
    <name type="scientific">Corchorus capsularis</name>
    <name type="common">Jute</name>
    <dbReference type="NCBI Taxonomy" id="210143"/>
    <lineage>
        <taxon>Eukaryota</taxon>
        <taxon>Viridiplantae</taxon>
        <taxon>Streptophyta</taxon>
        <taxon>Embryophyta</taxon>
        <taxon>Tracheophyta</taxon>
        <taxon>Spermatophyta</taxon>
        <taxon>Magnoliopsida</taxon>
        <taxon>eudicotyledons</taxon>
        <taxon>Gunneridae</taxon>
        <taxon>Pentapetalae</taxon>
        <taxon>rosids</taxon>
        <taxon>malvids</taxon>
        <taxon>Malvales</taxon>
        <taxon>Malvaceae</taxon>
        <taxon>Grewioideae</taxon>
        <taxon>Apeibeae</taxon>
        <taxon>Corchorus</taxon>
    </lineage>
</organism>
<protein>
    <submittedName>
        <fullName evidence="1">Uncharacterized protein</fullName>
    </submittedName>
</protein>
<comment type="caution">
    <text evidence="1">The sequence shown here is derived from an EMBL/GenBank/DDBJ whole genome shotgun (WGS) entry which is preliminary data.</text>
</comment>
<reference evidence="1 2" key="1">
    <citation type="submission" date="2013-09" db="EMBL/GenBank/DDBJ databases">
        <title>Corchorus capsularis genome sequencing.</title>
        <authorList>
            <person name="Alam M."/>
            <person name="Haque M.S."/>
            <person name="Islam M.S."/>
            <person name="Emdad E.M."/>
            <person name="Islam M.M."/>
            <person name="Ahmed B."/>
            <person name="Halim A."/>
            <person name="Hossen Q.M.M."/>
            <person name="Hossain M.Z."/>
            <person name="Ahmed R."/>
            <person name="Khan M.M."/>
            <person name="Islam R."/>
            <person name="Rashid M.M."/>
            <person name="Khan S.A."/>
            <person name="Rahman M.S."/>
            <person name="Alam M."/>
        </authorList>
    </citation>
    <scope>NUCLEOTIDE SEQUENCE [LARGE SCALE GENOMIC DNA]</scope>
    <source>
        <strain evidence="2">cv. CVL-1</strain>
        <tissue evidence="1">Whole seedling</tissue>
    </source>
</reference>
<proteinExistence type="predicted"/>
<evidence type="ECO:0000313" key="1">
    <source>
        <dbReference type="EMBL" id="OMO57330.1"/>
    </source>
</evidence>